<dbReference type="GO" id="GO:0005684">
    <property type="term" value="C:U2-type spliceosomal complex"/>
    <property type="evidence" value="ECO:0007669"/>
    <property type="project" value="TreeGrafter"/>
</dbReference>
<feature type="region of interest" description="Disordered" evidence="2">
    <location>
        <begin position="24"/>
        <end position="70"/>
    </location>
</feature>
<feature type="region of interest" description="Disordered" evidence="2">
    <location>
        <begin position="290"/>
        <end position="310"/>
    </location>
</feature>
<dbReference type="OrthoDB" id="6022at2759"/>
<dbReference type="AlphaFoldDB" id="A0A4R0RM18"/>
<dbReference type="GO" id="GO:0070274">
    <property type="term" value="C:RES complex"/>
    <property type="evidence" value="ECO:0007669"/>
    <property type="project" value="TreeGrafter"/>
</dbReference>
<dbReference type="PANTHER" id="PTHR31809">
    <property type="entry name" value="BUD13 HOMOLOG"/>
    <property type="match status" value="1"/>
</dbReference>
<evidence type="ECO:0000313" key="4">
    <source>
        <dbReference type="Proteomes" id="UP000292702"/>
    </source>
</evidence>
<evidence type="ECO:0000256" key="1">
    <source>
        <dbReference type="ARBA" id="ARBA00011069"/>
    </source>
</evidence>
<comment type="caution">
    <text evidence="3">The sequence shown here is derived from an EMBL/GenBank/DDBJ whole genome shotgun (WGS) entry which is preliminary data.</text>
</comment>
<accession>A0A4R0RM18</accession>
<organism evidence="3 4">
    <name type="scientific">Steccherinum ochraceum</name>
    <dbReference type="NCBI Taxonomy" id="92696"/>
    <lineage>
        <taxon>Eukaryota</taxon>
        <taxon>Fungi</taxon>
        <taxon>Dikarya</taxon>
        <taxon>Basidiomycota</taxon>
        <taxon>Agaricomycotina</taxon>
        <taxon>Agaricomycetes</taxon>
        <taxon>Polyporales</taxon>
        <taxon>Steccherinaceae</taxon>
        <taxon>Steccherinum</taxon>
    </lineage>
</organism>
<keyword evidence="4" id="KW-1185">Reference proteome</keyword>
<evidence type="ECO:0000313" key="3">
    <source>
        <dbReference type="EMBL" id="TCD66199.1"/>
    </source>
</evidence>
<dbReference type="Proteomes" id="UP000292702">
    <property type="component" value="Unassembled WGS sequence"/>
</dbReference>
<protein>
    <submittedName>
        <fullName evidence="3">Pre-mRNA-splicing factor cwc26</fullName>
    </submittedName>
</protein>
<name>A0A4R0RM18_9APHY</name>
<dbReference type="InterPro" id="IPR018609">
    <property type="entry name" value="Bud13"/>
</dbReference>
<gene>
    <name evidence="3" type="primary">CWC26</name>
    <name evidence="3" type="ORF">EIP91_001646</name>
</gene>
<dbReference type="PANTHER" id="PTHR31809:SF0">
    <property type="entry name" value="BUD13 HOMOLOG"/>
    <property type="match status" value="1"/>
</dbReference>
<dbReference type="GO" id="GO:0003723">
    <property type="term" value="F:RNA binding"/>
    <property type="evidence" value="ECO:0007669"/>
    <property type="project" value="TreeGrafter"/>
</dbReference>
<reference evidence="3 4" key="1">
    <citation type="submission" date="2018-11" db="EMBL/GenBank/DDBJ databases">
        <title>Genome assembly of Steccherinum ochraceum LE-BIN_3174, the white-rot fungus of the Steccherinaceae family (The Residual Polyporoid clade, Polyporales, Basidiomycota).</title>
        <authorList>
            <person name="Fedorova T.V."/>
            <person name="Glazunova O.A."/>
            <person name="Landesman E.O."/>
            <person name="Moiseenko K.V."/>
            <person name="Psurtseva N.V."/>
            <person name="Savinova O.S."/>
            <person name="Shakhova N.V."/>
            <person name="Tyazhelova T.V."/>
            <person name="Vasina D.V."/>
        </authorList>
    </citation>
    <scope>NUCLEOTIDE SEQUENCE [LARGE SCALE GENOMIC DNA]</scope>
    <source>
        <strain evidence="3 4">LE-BIN_3174</strain>
    </source>
</reference>
<proteinExistence type="inferred from homology"/>
<sequence length="310" mass="34826">MADMKAYLAAKYMSGPKADAILARASSSSGAPKKKKRKVAASSSSANPSFIKDDDLAGWGAAPKDADEDDAGEAEILASDRAFRKRQKTDENSGWATVRGAEEVPADEEPQVVAEPGEEEEFKGGLMTAAQLKKKFGKKAVKNELTEEEIAAAQETIYRDASGRKIDTAVERAEAAKRKREREEKEAKKMQWGKGLVQKEDEERKKKELEELKSRPFARTIDDTRMNEDMKAEERWNDPAAAFLSKKKSKGPRRPEYTGPPPPPNRFGIKPGYRWDGVDRGNGFEKKLFQRQNERKRHGQESFQWSVDEM</sequence>
<feature type="compositionally biased region" description="Basic and acidic residues" evidence="2">
    <location>
        <begin position="174"/>
        <end position="189"/>
    </location>
</feature>
<feature type="compositionally biased region" description="Polar residues" evidence="2">
    <location>
        <begin position="301"/>
        <end position="310"/>
    </location>
</feature>
<dbReference type="EMBL" id="RWJN01000145">
    <property type="protein sequence ID" value="TCD66199.1"/>
    <property type="molecule type" value="Genomic_DNA"/>
</dbReference>
<evidence type="ECO:0000256" key="2">
    <source>
        <dbReference type="SAM" id="MobiDB-lite"/>
    </source>
</evidence>
<feature type="region of interest" description="Disordered" evidence="2">
    <location>
        <begin position="174"/>
        <end position="276"/>
    </location>
</feature>
<dbReference type="Pfam" id="PF09736">
    <property type="entry name" value="Bud13"/>
    <property type="match status" value="1"/>
</dbReference>
<dbReference type="STRING" id="92696.A0A4R0RM18"/>
<comment type="similarity">
    <text evidence="1">Belongs to the CWC26 family.</text>
</comment>
<feature type="region of interest" description="Disordered" evidence="2">
    <location>
        <begin position="82"/>
        <end position="122"/>
    </location>
</feature>
<dbReference type="GO" id="GO:0000398">
    <property type="term" value="P:mRNA splicing, via spliceosome"/>
    <property type="evidence" value="ECO:0007669"/>
    <property type="project" value="TreeGrafter"/>
</dbReference>
<feature type="compositionally biased region" description="Basic and acidic residues" evidence="2">
    <location>
        <begin position="197"/>
        <end position="237"/>
    </location>
</feature>
<feature type="compositionally biased region" description="Acidic residues" evidence="2">
    <location>
        <begin position="104"/>
        <end position="121"/>
    </location>
</feature>
<dbReference type="InterPro" id="IPR051112">
    <property type="entry name" value="CWC26_splicing_factor"/>
</dbReference>